<reference evidence="1" key="1">
    <citation type="submission" date="2019-12" db="EMBL/GenBank/DDBJ databases">
        <title>Novel species isolated from a subtropical stream in China.</title>
        <authorList>
            <person name="Lu H."/>
        </authorList>
    </citation>
    <scope>NUCLEOTIDE SEQUENCE [LARGE SCALE GENOMIC DNA]</scope>
    <source>
        <strain evidence="1">FT93W</strain>
    </source>
</reference>
<proteinExistence type="predicted"/>
<evidence type="ECO:0000313" key="1">
    <source>
        <dbReference type="EMBL" id="MYN46085.1"/>
    </source>
</evidence>
<dbReference type="Proteomes" id="UP000444316">
    <property type="component" value="Unassembled WGS sequence"/>
</dbReference>
<dbReference type="GO" id="GO:0016740">
    <property type="term" value="F:transferase activity"/>
    <property type="evidence" value="ECO:0007669"/>
    <property type="project" value="UniProtKB-KW"/>
</dbReference>
<dbReference type="InterPro" id="IPR014942">
    <property type="entry name" value="AbiEii"/>
</dbReference>
<comment type="caution">
    <text evidence="1">The sequence shown here is derived from an EMBL/GenBank/DDBJ whole genome shotgun (WGS) entry which is preliminary data.</text>
</comment>
<keyword evidence="2" id="KW-1185">Reference proteome</keyword>
<keyword evidence="1" id="KW-0808">Transferase</keyword>
<dbReference type="Gene3D" id="3.10.450.620">
    <property type="entry name" value="JHP933, nucleotidyltransferase-like core domain"/>
    <property type="match status" value="1"/>
</dbReference>
<sequence length="346" mass="39618">MTHFWLLDDEQRRTAFEQAGALKGWLASSVEKDYWVYYTLRHLFNMPELAGHLTFKGGTSLSKAWRLIERFSEDIDLTIGRELLGYVGDKAPEQAKTSSQQGKLLKALRKAAGEYVRNTVFPSLAERIKGELGTQAWKLSLDAEDPDQQTILFEYPTVFENSVSRYLRPRVKIEFGARADPWPASTRAITPVVGEIIDQLSIPSVEVKALAAERTFWEKAMLLHEERFRPPEKVRGARMARHYYDVYCLIQKGVAAAATADLTLFSQVSAHRQVFFEQSWVDYTTLKPDSLEIMPTTDQYKAWEQDYVAMQAEMFSESPPAFDVILSAVQQFQSKFRDQIDRQAPL</sequence>
<gene>
    <name evidence="1" type="ORF">GTP23_13600</name>
</gene>
<dbReference type="Pfam" id="PF08843">
    <property type="entry name" value="AbiEii"/>
    <property type="match status" value="1"/>
</dbReference>
<dbReference type="AlphaFoldDB" id="A0A845I2R4"/>
<evidence type="ECO:0000313" key="2">
    <source>
        <dbReference type="Proteomes" id="UP000444316"/>
    </source>
</evidence>
<name>A0A845I2R4_9BURK</name>
<protein>
    <submittedName>
        <fullName evidence="1">Nucleotidyl transferase AbiEii/AbiGii toxin family protein</fullName>
    </submittedName>
</protein>
<dbReference type="RefSeq" id="WP_161035684.1">
    <property type="nucleotide sequence ID" value="NZ_WWCL01000003.1"/>
</dbReference>
<accession>A0A845I2R4</accession>
<organism evidence="1 2">
    <name type="scientific">Duganella fentianensis</name>
    <dbReference type="NCBI Taxonomy" id="2692177"/>
    <lineage>
        <taxon>Bacteria</taxon>
        <taxon>Pseudomonadati</taxon>
        <taxon>Pseudomonadota</taxon>
        <taxon>Betaproteobacteria</taxon>
        <taxon>Burkholderiales</taxon>
        <taxon>Oxalobacteraceae</taxon>
        <taxon>Telluria group</taxon>
        <taxon>Duganella</taxon>
    </lineage>
</organism>
<dbReference type="EMBL" id="WWCL01000003">
    <property type="protein sequence ID" value="MYN46085.1"/>
    <property type="molecule type" value="Genomic_DNA"/>
</dbReference>